<keyword evidence="5" id="KW-0520">NAD</keyword>
<evidence type="ECO:0000256" key="5">
    <source>
        <dbReference type="HAMAP-Rule" id="MF_00445"/>
    </source>
</evidence>
<keyword evidence="4 5" id="KW-0472">Membrane</keyword>
<dbReference type="RefSeq" id="WP_377536064.1">
    <property type="nucleotide sequence ID" value="NZ_BAABKD010000007.1"/>
</dbReference>
<evidence type="ECO:0000256" key="6">
    <source>
        <dbReference type="RuleBase" id="RU000320"/>
    </source>
</evidence>
<feature type="transmembrane region" description="Helical" evidence="5">
    <location>
        <begin position="302"/>
        <end position="322"/>
    </location>
</feature>
<comment type="subunit">
    <text evidence="5">NDH-1 is composed of 14 different subunits. Subunits NuoA, H, J, K, L, M, N constitute the membrane sector of the complex.</text>
</comment>
<sequence>MQNSFDFALALPEILLLILAAGVLIFDSFNKTEARHSTFALSQLSIVVVGLAVLWQWSQGLTGVSFSGLYVVDSLSHFLKLLSCVAVAVTLLYGRQYAEQREMVERGGELYSLTLMALLGQLLMISAGSLLMVFLGVELMSFALYALVAIRRENAQATEAAMKYFILGALSSGVLLYGMSMIYGATGHLDLKAIAAVINAGEAERLALIFGVVFVVAGLAFKLTAAPFHMWTPDVYQGAPTTVTLVIAAAPKLAALTVTLRLLVEALHGIALDWQPMLMFMAVLSLVVGNLTALVQTNFKRMLAYSTISHMGFVFLGLLSGVTAESAQADSLTGFIRQLIGQDVMMANYAYGSALFYGVVYVLTTLATFGLILVLSRKGFECENIADLKGLNRRHPMLALLLLLTMFSLAGIPPMAGFYAKLAVLQAVVGAGHVSLAVLAVLMSLVGAFYYIRVVKAAYFDEPETDVLDQPIQIGFAAKAVFAVNGLLIIILGILPGGLMDLSMRVIQESLRF</sequence>
<feature type="transmembrane region" description="Helical" evidence="5">
    <location>
        <begin position="206"/>
        <end position="231"/>
    </location>
</feature>
<evidence type="ECO:0000256" key="4">
    <source>
        <dbReference type="ARBA" id="ARBA00023136"/>
    </source>
</evidence>
<comment type="catalytic activity">
    <reaction evidence="5">
        <text>a quinone + NADH + 5 H(+)(in) = a quinol + NAD(+) + 4 H(+)(out)</text>
        <dbReference type="Rhea" id="RHEA:57888"/>
        <dbReference type="ChEBI" id="CHEBI:15378"/>
        <dbReference type="ChEBI" id="CHEBI:24646"/>
        <dbReference type="ChEBI" id="CHEBI:57540"/>
        <dbReference type="ChEBI" id="CHEBI:57945"/>
        <dbReference type="ChEBI" id="CHEBI:132124"/>
    </reaction>
</comment>
<dbReference type="PANTHER" id="PTHR22773">
    <property type="entry name" value="NADH DEHYDROGENASE"/>
    <property type="match status" value="1"/>
</dbReference>
<keyword evidence="3 5" id="KW-1133">Transmembrane helix</keyword>
<feature type="transmembrane region" description="Helical" evidence="5">
    <location>
        <begin position="78"/>
        <end position="98"/>
    </location>
</feature>
<dbReference type="EC" id="7.1.1.-" evidence="5"/>
<feature type="transmembrane region" description="Helical" evidence="5">
    <location>
        <begin position="397"/>
        <end position="419"/>
    </location>
</feature>
<organism evidence="8 9">
    <name type="scientific">Paenalcaligenes hermetiae</name>
    <dbReference type="NCBI Taxonomy" id="1157987"/>
    <lineage>
        <taxon>Bacteria</taxon>
        <taxon>Pseudomonadati</taxon>
        <taxon>Pseudomonadota</taxon>
        <taxon>Betaproteobacteria</taxon>
        <taxon>Burkholderiales</taxon>
        <taxon>Alcaligenaceae</taxon>
        <taxon>Paenalcaligenes</taxon>
    </lineage>
</organism>
<feature type="domain" description="NADH:quinone oxidoreductase/Mrp antiporter transmembrane" evidence="7">
    <location>
        <begin position="127"/>
        <end position="324"/>
    </location>
</feature>
<dbReference type="HAMAP" id="MF_00445">
    <property type="entry name" value="NDH1_NuoN_1"/>
    <property type="match status" value="1"/>
</dbReference>
<evidence type="ECO:0000259" key="7">
    <source>
        <dbReference type="Pfam" id="PF00361"/>
    </source>
</evidence>
<gene>
    <name evidence="5 8" type="primary">nuoN</name>
    <name evidence="8" type="ORF">GCM10023337_08690</name>
</gene>
<proteinExistence type="inferred from homology"/>
<keyword evidence="5" id="KW-1278">Translocase</keyword>
<comment type="similarity">
    <text evidence="5">Belongs to the complex I subunit 2 family.</text>
</comment>
<evidence type="ECO:0000256" key="3">
    <source>
        <dbReference type="ARBA" id="ARBA00022989"/>
    </source>
</evidence>
<dbReference type="InterPro" id="IPR010096">
    <property type="entry name" value="NADH-Q_OxRdtase_suN/2"/>
</dbReference>
<comment type="subcellular location">
    <subcellularLocation>
        <location evidence="5">Cell membrane</location>
        <topology evidence="5">Multi-pass membrane protein</topology>
    </subcellularLocation>
    <subcellularLocation>
        <location evidence="1">Endomembrane system</location>
        <topology evidence="1">Multi-pass membrane protein</topology>
    </subcellularLocation>
    <subcellularLocation>
        <location evidence="6">Membrane</location>
        <topology evidence="6">Multi-pass membrane protein</topology>
    </subcellularLocation>
</comment>
<keyword evidence="5" id="KW-1003">Cell membrane</keyword>
<keyword evidence="5" id="KW-0874">Quinone</keyword>
<keyword evidence="9" id="KW-1185">Reference proteome</keyword>
<dbReference type="EMBL" id="BAABKD010000007">
    <property type="protein sequence ID" value="GAA5087796.1"/>
    <property type="molecule type" value="Genomic_DNA"/>
</dbReference>
<dbReference type="Pfam" id="PF00361">
    <property type="entry name" value="Proton_antipo_M"/>
    <property type="match status" value="2"/>
</dbReference>
<evidence type="ECO:0000256" key="1">
    <source>
        <dbReference type="ARBA" id="ARBA00004127"/>
    </source>
</evidence>
<evidence type="ECO:0000256" key="2">
    <source>
        <dbReference type="ARBA" id="ARBA00022692"/>
    </source>
</evidence>
<feature type="transmembrane region" description="Helical" evidence="5">
    <location>
        <begin position="276"/>
        <end position="295"/>
    </location>
</feature>
<protein>
    <recommendedName>
        <fullName evidence="5">NADH-quinone oxidoreductase subunit N</fullName>
        <ecNumber evidence="5">7.1.1.-</ecNumber>
    </recommendedName>
    <alternativeName>
        <fullName evidence="5">NADH dehydrogenase I subunit N</fullName>
    </alternativeName>
    <alternativeName>
        <fullName evidence="5">NDH-1 subunit N</fullName>
    </alternativeName>
</protein>
<keyword evidence="5" id="KW-0830">Ubiquinone</keyword>
<reference evidence="9" key="1">
    <citation type="journal article" date="2019" name="Int. J. Syst. Evol. Microbiol.">
        <title>The Global Catalogue of Microorganisms (GCM) 10K type strain sequencing project: providing services to taxonomists for standard genome sequencing and annotation.</title>
        <authorList>
            <consortium name="The Broad Institute Genomics Platform"/>
            <consortium name="The Broad Institute Genome Sequencing Center for Infectious Disease"/>
            <person name="Wu L."/>
            <person name="Ma J."/>
        </authorList>
    </citation>
    <scope>NUCLEOTIDE SEQUENCE [LARGE SCALE GENOMIC DNA]</scope>
    <source>
        <strain evidence="9">JCM 18423</strain>
    </source>
</reference>
<feature type="transmembrane region" description="Helical" evidence="5">
    <location>
        <begin position="472"/>
        <end position="495"/>
    </location>
</feature>
<feature type="domain" description="NADH:quinone oxidoreductase/Mrp antiporter transmembrane" evidence="7">
    <location>
        <begin position="345"/>
        <end position="445"/>
    </location>
</feature>
<feature type="transmembrane region" description="Helical" evidence="5">
    <location>
        <begin position="162"/>
        <end position="186"/>
    </location>
</feature>
<feature type="transmembrane region" description="Helical" evidence="5">
    <location>
        <begin position="354"/>
        <end position="376"/>
    </location>
</feature>
<evidence type="ECO:0000313" key="8">
    <source>
        <dbReference type="EMBL" id="GAA5087796.1"/>
    </source>
</evidence>
<feature type="transmembrane region" description="Helical" evidence="5">
    <location>
        <begin position="431"/>
        <end position="452"/>
    </location>
</feature>
<feature type="transmembrane region" description="Helical" evidence="5">
    <location>
        <begin position="6"/>
        <end position="26"/>
    </location>
</feature>
<accession>A0ABP9M0W5</accession>
<feature type="transmembrane region" description="Helical" evidence="5">
    <location>
        <begin position="133"/>
        <end position="150"/>
    </location>
</feature>
<name>A0ABP9M0W5_9BURK</name>
<dbReference type="InterPro" id="IPR001750">
    <property type="entry name" value="ND/Mrp_TM"/>
</dbReference>
<feature type="transmembrane region" description="Helical" evidence="5">
    <location>
        <begin position="243"/>
        <end position="264"/>
    </location>
</feature>
<evidence type="ECO:0000313" key="9">
    <source>
        <dbReference type="Proteomes" id="UP001500227"/>
    </source>
</evidence>
<comment type="caution">
    <text evidence="8">The sequence shown here is derived from an EMBL/GenBank/DDBJ whole genome shotgun (WGS) entry which is preliminary data.</text>
</comment>
<dbReference type="NCBIfam" id="NF004442">
    <property type="entry name" value="PRK05777.1-5"/>
    <property type="match status" value="1"/>
</dbReference>
<keyword evidence="5" id="KW-0813">Transport</keyword>
<dbReference type="Proteomes" id="UP001500227">
    <property type="component" value="Unassembled WGS sequence"/>
</dbReference>
<comment type="function">
    <text evidence="5">NDH-1 shuttles electrons from NADH, via FMN and iron-sulfur (Fe-S) centers, to quinones in the respiratory chain. The immediate electron acceptor for the enzyme in this species is believed to be ubiquinone. Couples the redox reaction to proton translocation (for every two electrons transferred, four hydrogen ions are translocated across the cytoplasmic membrane), and thus conserves the redox energy in a proton gradient.</text>
</comment>
<feature type="transmembrane region" description="Helical" evidence="5">
    <location>
        <begin position="38"/>
        <end position="58"/>
    </location>
</feature>
<feature type="transmembrane region" description="Helical" evidence="5">
    <location>
        <begin position="110"/>
        <end position="127"/>
    </location>
</feature>
<keyword evidence="2 5" id="KW-0812">Transmembrane</keyword>